<feature type="transmembrane region" description="Helical" evidence="2">
    <location>
        <begin position="30"/>
        <end position="61"/>
    </location>
</feature>
<dbReference type="InterPro" id="IPR036259">
    <property type="entry name" value="MFS_trans_sf"/>
</dbReference>
<reference evidence="4" key="1">
    <citation type="journal article" date="2019" name="Int. J. Syst. Evol. Microbiol.">
        <title>The Global Catalogue of Microorganisms (GCM) 10K type strain sequencing project: providing services to taxonomists for standard genome sequencing and annotation.</title>
        <authorList>
            <consortium name="The Broad Institute Genomics Platform"/>
            <consortium name="The Broad Institute Genome Sequencing Center for Infectious Disease"/>
            <person name="Wu L."/>
            <person name="Ma J."/>
        </authorList>
    </citation>
    <scope>NUCLEOTIDE SEQUENCE [LARGE SCALE GENOMIC DNA]</scope>
    <source>
        <strain evidence="4">CCUG 56698</strain>
    </source>
</reference>
<keyword evidence="4" id="KW-1185">Reference proteome</keyword>
<proteinExistence type="predicted"/>
<dbReference type="EMBL" id="JBHTEF010000001">
    <property type="protein sequence ID" value="MFC7582196.1"/>
    <property type="molecule type" value="Genomic_DNA"/>
</dbReference>
<sequence>MAQDRRQPLDRLLPPEGGTPPRTVLLSFGLWPVAVLLLVHGMGLGLASLSMFLLPVCLVAFRRVADLFPRRTPARRVIVVFSAVYAVVVFWSVLAHPGVLGVAVAAVVAVCSVRALLRPGDEGVPALEAMSDLARMEWEMDRALSSGGSDPSGPDDDSGLGPMPRFHWPDG</sequence>
<evidence type="ECO:0000256" key="2">
    <source>
        <dbReference type="SAM" id="Phobius"/>
    </source>
</evidence>
<keyword evidence="2" id="KW-0812">Transmembrane</keyword>
<feature type="transmembrane region" description="Helical" evidence="2">
    <location>
        <begin position="73"/>
        <end position="93"/>
    </location>
</feature>
<feature type="transmembrane region" description="Helical" evidence="2">
    <location>
        <begin position="99"/>
        <end position="117"/>
    </location>
</feature>
<dbReference type="SUPFAM" id="SSF103473">
    <property type="entry name" value="MFS general substrate transporter"/>
    <property type="match status" value="1"/>
</dbReference>
<gene>
    <name evidence="3" type="ORF">ACFQWG_13440</name>
</gene>
<evidence type="ECO:0000313" key="4">
    <source>
        <dbReference type="Proteomes" id="UP001596527"/>
    </source>
</evidence>
<name>A0ABW2SPW9_9ACTO</name>
<protein>
    <submittedName>
        <fullName evidence="3">Uncharacterized protein</fullName>
    </submittedName>
</protein>
<dbReference type="Proteomes" id="UP001596527">
    <property type="component" value="Unassembled WGS sequence"/>
</dbReference>
<evidence type="ECO:0000313" key="3">
    <source>
        <dbReference type="EMBL" id="MFC7582196.1"/>
    </source>
</evidence>
<organism evidence="3 4">
    <name type="scientific">Schaalia naturae</name>
    <dbReference type="NCBI Taxonomy" id="635203"/>
    <lineage>
        <taxon>Bacteria</taxon>
        <taxon>Bacillati</taxon>
        <taxon>Actinomycetota</taxon>
        <taxon>Actinomycetes</taxon>
        <taxon>Actinomycetales</taxon>
        <taxon>Actinomycetaceae</taxon>
        <taxon>Schaalia</taxon>
    </lineage>
</organism>
<dbReference type="RefSeq" id="WP_380976099.1">
    <property type="nucleotide sequence ID" value="NZ_JBHTEF010000001.1"/>
</dbReference>
<keyword evidence="2" id="KW-0472">Membrane</keyword>
<keyword evidence="2" id="KW-1133">Transmembrane helix</keyword>
<accession>A0ABW2SPW9</accession>
<feature type="region of interest" description="Disordered" evidence="1">
    <location>
        <begin position="142"/>
        <end position="171"/>
    </location>
</feature>
<comment type="caution">
    <text evidence="3">The sequence shown here is derived from an EMBL/GenBank/DDBJ whole genome shotgun (WGS) entry which is preliminary data.</text>
</comment>
<evidence type="ECO:0000256" key="1">
    <source>
        <dbReference type="SAM" id="MobiDB-lite"/>
    </source>
</evidence>